<feature type="domain" description="AbiEi antitoxin N-terminal" evidence="2">
    <location>
        <begin position="12"/>
        <end position="46"/>
    </location>
</feature>
<gene>
    <name evidence="3" type="ORF">Back2_25480</name>
</gene>
<dbReference type="Proteomes" id="UP000271573">
    <property type="component" value="Chromosome"/>
</dbReference>
<keyword evidence="4" id="KW-1185">Reference proteome</keyword>
<name>A0A3G9IX46_9ACTN</name>
<protein>
    <submittedName>
        <fullName evidence="3">Uncharacterized protein</fullName>
    </submittedName>
</protein>
<evidence type="ECO:0000313" key="4">
    <source>
        <dbReference type="Proteomes" id="UP000271573"/>
    </source>
</evidence>
<dbReference type="InterPro" id="IPR007569">
    <property type="entry name" value="DUF559"/>
</dbReference>
<feature type="domain" description="DUF559" evidence="1">
    <location>
        <begin position="201"/>
        <end position="274"/>
    </location>
</feature>
<evidence type="ECO:0000259" key="1">
    <source>
        <dbReference type="Pfam" id="PF04480"/>
    </source>
</evidence>
<organism evidence="3 4">
    <name type="scientific">Nocardioides baekrokdamisoli</name>
    <dbReference type="NCBI Taxonomy" id="1804624"/>
    <lineage>
        <taxon>Bacteria</taxon>
        <taxon>Bacillati</taxon>
        <taxon>Actinomycetota</taxon>
        <taxon>Actinomycetes</taxon>
        <taxon>Propionibacteriales</taxon>
        <taxon>Nocardioidaceae</taxon>
        <taxon>Nocardioides</taxon>
    </lineage>
</organism>
<sequence length="303" mass="34388">MSVQHHGVDIEILTPAELRQRGLRPRHIRTLLERGELRRILRGAYVDSSVPDSLELRAAACARVLGPRQIVVDRTAAWLHGVDALTWGEHDVLPPVEVCAVRGDQRTRRTGLDSGERDLVRRDLQELAGVLVTTPMRTGLDLGCRLRRREAYAALNDLARLVPSGRLAFDRELPRFAGRRGVVQLRQLLPLIEPRLESPREAWLWLALHDAGLPPPTPQVWVGNGRFRLDFAYERLRICIEYDGAAAHGPQSAAYDAARRAWLRAHGWRTIAIRAGDFGADRIDTWVRQLRAMIGESYDNRRW</sequence>
<dbReference type="Gene3D" id="3.40.960.10">
    <property type="entry name" value="VSR Endonuclease"/>
    <property type="match status" value="1"/>
</dbReference>
<evidence type="ECO:0000259" key="2">
    <source>
        <dbReference type="Pfam" id="PF13338"/>
    </source>
</evidence>
<dbReference type="InterPro" id="IPR011335">
    <property type="entry name" value="Restrct_endonuc-II-like"/>
</dbReference>
<dbReference type="Pfam" id="PF04480">
    <property type="entry name" value="DUF559"/>
    <property type="match status" value="1"/>
</dbReference>
<evidence type="ECO:0000313" key="3">
    <source>
        <dbReference type="EMBL" id="BBH18261.1"/>
    </source>
</evidence>
<dbReference type="EMBL" id="AP019307">
    <property type="protein sequence ID" value="BBH18261.1"/>
    <property type="molecule type" value="Genomic_DNA"/>
</dbReference>
<accession>A0A3G9IX46</accession>
<proteinExistence type="predicted"/>
<dbReference type="SUPFAM" id="SSF52980">
    <property type="entry name" value="Restriction endonuclease-like"/>
    <property type="match status" value="1"/>
</dbReference>
<dbReference type="AlphaFoldDB" id="A0A3G9IX46"/>
<dbReference type="InterPro" id="IPR025159">
    <property type="entry name" value="AbiEi_N"/>
</dbReference>
<reference evidence="3 4" key="1">
    <citation type="submission" date="2018-11" db="EMBL/GenBank/DDBJ databases">
        <title>Complete genome sequence of Nocardioides baekrokdamisoli strain KCTC 39748.</title>
        <authorList>
            <person name="Kang S.W."/>
            <person name="Lee K.C."/>
            <person name="Kim K.K."/>
            <person name="Kim J.S."/>
            <person name="Kim D.S."/>
            <person name="Ko S.H."/>
            <person name="Yang S.H."/>
            <person name="Shin Y.K."/>
            <person name="Lee J.S."/>
        </authorList>
    </citation>
    <scope>NUCLEOTIDE SEQUENCE [LARGE SCALE GENOMIC DNA]</scope>
    <source>
        <strain evidence="3 4">KCTC 39748</strain>
    </source>
</reference>
<dbReference type="Pfam" id="PF13338">
    <property type="entry name" value="AbiEi_4"/>
    <property type="match status" value="1"/>
</dbReference>
<dbReference type="KEGG" id="nbe:Back2_25480"/>